<evidence type="ECO:0000313" key="1">
    <source>
        <dbReference type="EMBL" id="TCP28198.1"/>
    </source>
</evidence>
<proteinExistence type="predicted"/>
<reference evidence="1 2" key="1">
    <citation type="submission" date="2019-03" db="EMBL/GenBank/DDBJ databases">
        <title>Genomic Encyclopedia of Type Strains, Phase IV (KMG-IV): sequencing the most valuable type-strain genomes for metagenomic binning, comparative biology and taxonomic classification.</title>
        <authorList>
            <person name="Goeker M."/>
        </authorList>
    </citation>
    <scope>NUCLEOTIDE SEQUENCE [LARGE SCALE GENOMIC DNA]</scope>
    <source>
        <strain evidence="1 2">DSM 14836</strain>
    </source>
</reference>
<dbReference type="PROSITE" id="PS51257">
    <property type="entry name" value="PROKAR_LIPOPROTEIN"/>
    <property type="match status" value="1"/>
</dbReference>
<sequence>MKTVITLVIILSSLSCVSQKKNQNETIKEIEFSAQTRGAMENIKLVDQNLEYKTYNETKTIVLSNEQTNKLFDLIKKIQLAKIPEFKASSENRASDRAMHATFSIKTDKTTYISAQFDDNNPPKELKEIIELFRQFVN</sequence>
<dbReference type="OrthoDB" id="1446480at2"/>
<name>A0A4R2P268_9FLAO</name>
<gene>
    <name evidence="1" type="ORF">EV195_101360</name>
</gene>
<keyword evidence="2" id="KW-1185">Reference proteome</keyword>
<organism evidence="1 2">
    <name type="scientific">Tenacibaculum skagerrakense</name>
    <dbReference type="NCBI Taxonomy" id="186571"/>
    <lineage>
        <taxon>Bacteria</taxon>
        <taxon>Pseudomonadati</taxon>
        <taxon>Bacteroidota</taxon>
        <taxon>Flavobacteriia</taxon>
        <taxon>Flavobacteriales</taxon>
        <taxon>Flavobacteriaceae</taxon>
        <taxon>Tenacibaculum</taxon>
    </lineage>
</organism>
<comment type="caution">
    <text evidence="1">The sequence shown here is derived from an EMBL/GenBank/DDBJ whole genome shotgun (WGS) entry which is preliminary data.</text>
</comment>
<dbReference type="RefSeq" id="WP_132792064.1">
    <property type="nucleotide sequence ID" value="NZ_SLXM01000001.1"/>
</dbReference>
<protein>
    <submittedName>
        <fullName evidence="1">Uncharacterized protein</fullName>
    </submittedName>
</protein>
<dbReference type="EMBL" id="SLXM01000001">
    <property type="protein sequence ID" value="TCP28198.1"/>
    <property type="molecule type" value="Genomic_DNA"/>
</dbReference>
<dbReference type="AlphaFoldDB" id="A0A4R2P268"/>
<evidence type="ECO:0000313" key="2">
    <source>
        <dbReference type="Proteomes" id="UP000294564"/>
    </source>
</evidence>
<dbReference type="Proteomes" id="UP000294564">
    <property type="component" value="Unassembled WGS sequence"/>
</dbReference>
<accession>A0A4R2P268</accession>